<feature type="region of interest" description="Disordered" evidence="1">
    <location>
        <begin position="92"/>
        <end position="194"/>
    </location>
</feature>
<feature type="compositionally biased region" description="Basic and acidic residues" evidence="1">
    <location>
        <begin position="288"/>
        <end position="303"/>
    </location>
</feature>
<name>A0A9P9HFT6_FUSRE</name>
<feature type="region of interest" description="Disordered" evidence="1">
    <location>
        <begin position="234"/>
        <end position="333"/>
    </location>
</feature>
<organism evidence="2 3">
    <name type="scientific">Fusarium redolens</name>
    <dbReference type="NCBI Taxonomy" id="48865"/>
    <lineage>
        <taxon>Eukaryota</taxon>
        <taxon>Fungi</taxon>
        <taxon>Dikarya</taxon>
        <taxon>Ascomycota</taxon>
        <taxon>Pezizomycotina</taxon>
        <taxon>Sordariomycetes</taxon>
        <taxon>Hypocreomycetidae</taxon>
        <taxon>Hypocreales</taxon>
        <taxon>Nectriaceae</taxon>
        <taxon>Fusarium</taxon>
        <taxon>Fusarium redolens species complex</taxon>
    </lineage>
</organism>
<dbReference type="OrthoDB" id="5102934at2759"/>
<evidence type="ECO:0000256" key="1">
    <source>
        <dbReference type="SAM" id="MobiDB-lite"/>
    </source>
</evidence>
<proteinExistence type="predicted"/>
<dbReference type="EMBL" id="JAGMUX010000006">
    <property type="protein sequence ID" value="KAH7255832.1"/>
    <property type="molecule type" value="Genomic_DNA"/>
</dbReference>
<reference evidence="2" key="1">
    <citation type="journal article" date="2021" name="Nat. Commun.">
        <title>Genetic determinants of endophytism in the Arabidopsis root mycobiome.</title>
        <authorList>
            <person name="Mesny F."/>
            <person name="Miyauchi S."/>
            <person name="Thiergart T."/>
            <person name="Pickel B."/>
            <person name="Atanasova L."/>
            <person name="Karlsson M."/>
            <person name="Huettel B."/>
            <person name="Barry K.W."/>
            <person name="Haridas S."/>
            <person name="Chen C."/>
            <person name="Bauer D."/>
            <person name="Andreopoulos W."/>
            <person name="Pangilinan J."/>
            <person name="LaButti K."/>
            <person name="Riley R."/>
            <person name="Lipzen A."/>
            <person name="Clum A."/>
            <person name="Drula E."/>
            <person name="Henrissat B."/>
            <person name="Kohler A."/>
            <person name="Grigoriev I.V."/>
            <person name="Martin F.M."/>
            <person name="Hacquard S."/>
        </authorList>
    </citation>
    <scope>NUCLEOTIDE SEQUENCE</scope>
    <source>
        <strain evidence="2">MPI-CAGE-AT-0023</strain>
    </source>
</reference>
<dbReference type="AlphaFoldDB" id="A0A9P9HFT6"/>
<gene>
    <name evidence="2" type="ORF">BKA55DRAFT_726157</name>
</gene>
<feature type="compositionally biased region" description="Basic residues" evidence="1">
    <location>
        <begin position="50"/>
        <end position="65"/>
    </location>
</feature>
<accession>A0A9P9HFT6</accession>
<feature type="compositionally biased region" description="Basic residues" evidence="1">
    <location>
        <begin position="95"/>
        <end position="106"/>
    </location>
</feature>
<feature type="compositionally biased region" description="Polar residues" evidence="1">
    <location>
        <begin position="107"/>
        <end position="122"/>
    </location>
</feature>
<comment type="caution">
    <text evidence="2">The sequence shown here is derived from an EMBL/GenBank/DDBJ whole genome shotgun (WGS) entry which is preliminary data.</text>
</comment>
<dbReference type="GeneID" id="70231085"/>
<evidence type="ECO:0000313" key="3">
    <source>
        <dbReference type="Proteomes" id="UP000720189"/>
    </source>
</evidence>
<feature type="compositionally biased region" description="Low complexity" evidence="1">
    <location>
        <begin position="135"/>
        <end position="166"/>
    </location>
</feature>
<dbReference type="Proteomes" id="UP000720189">
    <property type="component" value="Unassembled WGS sequence"/>
</dbReference>
<sequence>MAGEDSKGGASNSKSHTKSHHSKSHHDKSSRSETGTRATEDLYGMELRATAKKKKKKHGHHRPKLRPPTSFLALLCWDSWLPWPIDSEKTQVNKIAHKHKRSKKRTSQSGTSRRVQSWVQEVSSQATPAAPPISPTVASPAPSVPLPHSVSSSSGPQQEAEAAEAASNNGKNTARGAPTPCNAKISEKSRPRNNSVLVPLTYHSAHRHSRSFGAGERITDPTAGQYMQEAYGKEASSLADEDQRQRQVAEYWRQRREGQQRLQDEEHQRLMQRKMSNRSGHLASIRMPADRRPPSLSETERVYAQRTTDCVLKGNGPKRRGRWAVGQSIGSNY</sequence>
<feature type="compositionally biased region" description="Basic residues" evidence="1">
    <location>
        <begin position="15"/>
        <end position="28"/>
    </location>
</feature>
<feature type="region of interest" description="Disordered" evidence="1">
    <location>
        <begin position="1"/>
        <end position="68"/>
    </location>
</feature>
<dbReference type="RefSeq" id="XP_046051401.1">
    <property type="nucleotide sequence ID" value="XM_046201131.1"/>
</dbReference>
<protein>
    <submittedName>
        <fullName evidence="2">Uncharacterized protein</fullName>
    </submittedName>
</protein>
<evidence type="ECO:0000313" key="2">
    <source>
        <dbReference type="EMBL" id="KAH7255832.1"/>
    </source>
</evidence>
<feature type="compositionally biased region" description="Basic and acidic residues" evidence="1">
    <location>
        <begin position="241"/>
        <end position="269"/>
    </location>
</feature>
<keyword evidence="3" id="KW-1185">Reference proteome</keyword>